<dbReference type="InterPro" id="IPR035979">
    <property type="entry name" value="RBD_domain_sf"/>
</dbReference>
<dbReference type="PROSITE" id="PS50102">
    <property type="entry name" value="RRM"/>
    <property type="match status" value="1"/>
</dbReference>
<evidence type="ECO:0000313" key="5">
    <source>
        <dbReference type="EMBL" id="CAH0376695.1"/>
    </source>
</evidence>
<dbReference type="Pfam" id="PF00076">
    <property type="entry name" value="RRM_1"/>
    <property type="match status" value="1"/>
</dbReference>
<dbReference type="InterPro" id="IPR000504">
    <property type="entry name" value="RRM_dom"/>
</dbReference>
<dbReference type="CDD" id="cd12400">
    <property type="entry name" value="RRM_Nop6"/>
    <property type="match status" value="1"/>
</dbReference>
<comment type="caution">
    <text evidence="5">The sequence shown here is derived from an EMBL/GenBank/DDBJ whole genome shotgun (WGS) entry which is preliminary data.</text>
</comment>
<evidence type="ECO:0000256" key="3">
    <source>
        <dbReference type="SAM" id="MobiDB-lite"/>
    </source>
</evidence>
<protein>
    <recommendedName>
        <fullName evidence="4">RRM domain-containing protein</fullName>
    </recommendedName>
</protein>
<dbReference type="AlphaFoldDB" id="A0A8J2WQQ0"/>
<dbReference type="Gene3D" id="3.30.70.330">
    <property type="match status" value="1"/>
</dbReference>
<dbReference type="InterPro" id="IPR034228">
    <property type="entry name" value="Nop6_RRM"/>
</dbReference>
<proteinExistence type="predicted"/>
<feature type="region of interest" description="Disordered" evidence="3">
    <location>
        <begin position="1"/>
        <end position="171"/>
    </location>
</feature>
<evidence type="ECO:0000313" key="6">
    <source>
        <dbReference type="Proteomes" id="UP000789595"/>
    </source>
</evidence>
<reference evidence="5" key="1">
    <citation type="submission" date="2021-11" db="EMBL/GenBank/DDBJ databases">
        <authorList>
            <consortium name="Genoscope - CEA"/>
            <person name="William W."/>
        </authorList>
    </citation>
    <scope>NUCLEOTIDE SEQUENCE</scope>
</reference>
<dbReference type="GO" id="GO:0008143">
    <property type="term" value="F:poly(A) binding"/>
    <property type="evidence" value="ECO:0007669"/>
    <property type="project" value="TreeGrafter"/>
</dbReference>
<feature type="region of interest" description="Disordered" evidence="3">
    <location>
        <begin position="248"/>
        <end position="272"/>
    </location>
</feature>
<gene>
    <name evidence="5" type="ORF">PECAL_5P13010</name>
</gene>
<feature type="compositionally biased region" description="Basic residues" evidence="3">
    <location>
        <begin position="70"/>
        <end position="79"/>
    </location>
</feature>
<dbReference type="OrthoDB" id="439808at2759"/>
<name>A0A8J2WQQ0_9STRA</name>
<accession>A0A8J2WQQ0</accession>
<dbReference type="SUPFAM" id="SSF54928">
    <property type="entry name" value="RNA-binding domain, RBD"/>
    <property type="match status" value="1"/>
</dbReference>
<evidence type="ECO:0000259" key="4">
    <source>
        <dbReference type="PROSITE" id="PS50102"/>
    </source>
</evidence>
<keyword evidence="1 2" id="KW-0694">RNA-binding</keyword>
<dbReference type="EMBL" id="CAKKNE010000005">
    <property type="protein sequence ID" value="CAH0376695.1"/>
    <property type="molecule type" value="Genomic_DNA"/>
</dbReference>
<feature type="compositionally biased region" description="Low complexity" evidence="3">
    <location>
        <begin position="121"/>
        <end position="141"/>
    </location>
</feature>
<evidence type="ECO:0000256" key="2">
    <source>
        <dbReference type="PROSITE-ProRule" id="PRU00176"/>
    </source>
</evidence>
<keyword evidence="6" id="KW-1185">Reference proteome</keyword>
<organism evidence="5 6">
    <name type="scientific">Pelagomonas calceolata</name>
    <dbReference type="NCBI Taxonomy" id="35677"/>
    <lineage>
        <taxon>Eukaryota</taxon>
        <taxon>Sar</taxon>
        <taxon>Stramenopiles</taxon>
        <taxon>Ochrophyta</taxon>
        <taxon>Pelagophyceae</taxon>
        <taxon>Pelagomonadales</taxon>
        <taxon>Pelagomonadaceae</taxon>
        <taxon>Pelagomonas</taxon>
    </lineage>
</organism>
<dbReference type="SMART" id="SM00360">
    <property type="entry name" value="RRM"/>
    <property type="match status" value="1"/>
</dbReference>
<sequence>MSADATATDGMTAKQRRLAKRAAARAAASNGTPAAAAVPAPASAAPSSDASDSMTAKAPSSDASDGMTAKQRRLAKRAAARAAEAPAPAPVPRGAATSSAPAPAGRTTAKERRLAKRAAARGEAAPAAAQAPQAPAAAPTTAKERRLAKRAAARGEGPAAPPPKRASQPPKRAPLVAFVGQLHYSTTKERIEQFFRSQGVEGTLKVRLLTDAKTKRSRGMAFVECETAEALYACVACHHAHLDGRRVNVEKSAGGGKATKKDKLKRHRERQDQKIEESVDRVIGEFVSQGRIEERVFDEGVRKLLQRRSGRVANMALEEFASLEGRESFDNPAAYLTKIVCRISAEENPFEKFSGKLSEPEILAPRRLEDMKRERSPSVEAVPESAEVALNAKERRRLKRAKLQKDQEGVDAIFAGLA</sequence>
<dbReference type="PANTHER" id="PTHR23236:SF92">
    <property type="entry name" value="POLYADENYLATE-BINDING PROTEIN 1"/>
    <property type="match status" value="1"/>
</dbReference>
<evidence type="ECO:0000256" key="1">
    <source>
        <dbReference type="ARBA" id="ARBA00022884"/>
    </source>
</evidence>
<feature type="compositionally biased region" description="Basic residues" evidence="3">
    <location>
        <begin position="14"/>
        <end position="23"/>
    </location>
</feature>
<dbReference type="Proteomes" id="UP000789595">
    <property type="component" value="Unassembled WGS sequence"/>
</dbReference>
<feature type="compositionally biased region" description="Low complexity" evidence="3">
    <location>
        <begin position="80"/>
        <end position="107"/>
    </location>
</feature>
<feature type="domain" description="RRM" evidence="4">
    <location>
        <begin position="175"/>
        <end position="254"/>
    </location>
</feature>
<feature type="compositionally biased region" description="Basic residues" evidence="3">
    <location>
        <begin position="258"/>
        <end position="268"/>
    </location>
</feature>
<dbReference type="PANTHER" id="PTHR23236">
    <property type="entry name" value="EUKARYOTIC TRANSLATION INITIATION FACTOR 4B/4H"/>
    <property type="match status" value="1"/>
</dbReference>
<feature type="compositionally biased region" description="Low complexity" evidence="3">
    <location>
        <begin position="24"/>
        <end position="50"/>
    </location>
</feature>
<dbReference type="InterPro" id="IPR012677">
    <property type="entry name" value="Nucleotide-bd_a/b_plait_sf"/>
</dbReference>